<reference evidence="2 3" key="1">
    <citation type="submission" date="2012-12" db="EMBL/GenBank/DDBJ databases">
        <title>Whole genome shotgun sequence of Gordonia hirsuta NBRC 16056.</title>
        <authorList>
            <person name="Isaki-Nakamura S."/>
            <person name="Hosoyama A."/>
            <person name="Tsuchikane K."/>
            <person name="Katsumata H."/>
            <person name="Baba S."/>
            <person name="Yamazaki S."/>
            <person name="Fujita N."/>
        </authorList>
    </citation>
    <scope>NUCLEOTIDE SEQUENCE [LARGE SCALE GENOMIC DNA]</scope>
    <source>
        <strain evidence="2 3">NBRC 16056</strain>
    </source>
</reference>
<dbReference type="InterPro" id="IPR050982">
    <property type="entry name" value="Auxin_biosynth/cation_transpt"/>
</dbReference>
<accession>L7L5A4</accession>
<dbReference type="AlphaFoldDB" id="L7L5A4"/>
<dbReference type="Pfam" id="PF13738">
    <property type="entry name" value="Pyr_redox_3"/>
    <property type="match status" value="1"/>
</dbReference>
<keyword evidence="3" id="KW-1185">Reference proteome</keyword>
<sequence length="381" mass="40874">MSPEGDRASTAVDVVVVGGGQAGLAAGYYLRRAGHDFVILDAEAAPGGSWPHYWESLRLFSPAEHSSLPGIPMPVWRRGFPPAGHVVDYLTAYEQRYRLPIHRPVRVTAVSRTGDGRYLVESDRGTWRAGAVVNATGTWRCPFWPRYRGMSRFAGTQVHTVGYRTPEAFAGQRVAVVGGGNSAAQILAEVFTVADTLGATPHPPRLMPDDVDGRVLFDVASARAQALASGRADTDGVAGLGDIVMVPPVKAARDRGVLVPQPMFSSIAADGLVYPDRHEQVDAIIWCTGFRPVLNHLRPLALRRPDRSRPGRAAASGRIPLHHNHVPAEPGLLFLGYGDWTGPASATLIGVGRTARDAVAALGPHLAATAEARTHTENRRK</sequence>
<dbReference type="STRING" id="1121927.GOHSU_04_01900"/>
<dbReference type="RefSeq" id="WP_005936292.1">
    <property type="nucleotide sequence ID" value="NZ_ATVK01000041.1"/>
</dbReference>
<dbReference type="OrthoDB" id="9808049at2"/>
<dbReference type="EMBL" id="BANT01000004">
    <property type="protein sequence ID" value="GAC56320.1"/>
    <property type="molecule type" value="Genomic_DNA"/>
</dbReference>
<evidence type="ECO:0000313" key="2">
    <source>
        <dbReference type="EMBL" id="GAC56320.1"/>
    </source>
</evidence>
<name>L7L5A4_9ACTN</name>
<dbReference type="PANTHER" id="PTHR43539:SF78">
    <property type="entry name" value="FLAVIN-CONTAINING MONOOXYGENASE"/>
    <property type="match status" value="1"/>
</dbReference>
<evidence type="ECO:0000256" key="1">
    <source>
        <dbReference type="ARBA" id="ARBA00023002"/>
    </source>
</evidence>
<gene>
    <name evidence="2" type="ORF">GOHSU_04_01900</name>
</gene>
<dbReference type="PRINTS" id="PR00368">
    <property type="entry name" value="FADPNR"/>
</dbReference>
<organism evidence="2 3">
    <name type="scientific">Gordonia hirsuta DSM 44140 = NBRC 16056</name>
    <dbReference type="NCBI Taxonomy" id="1121927"/>
    <lineage>
        <taxon>Bacteria</taxon>
        <taxon>Bacillati</taxon>
        <taxon>Actinomycetota</taxon>
        <taxon>Actinomycetes</taxon>
        <taxon>Mycobacteriales</taxon>
        <taxon>Gordoniaceae</taxon>
        <taxon>Gordonia</taxon>
    </lineage>
</organism>
<protein>
    <submittedName>
        <fullName evidence="2">Putative FAD-dependent oxidoreductase</fullName>
    </submittedName>
</protein>
<dbReference type="GO" id="GO:0004497">
    <property type="term" value="F:monooxygenase activity"/>
    <property type="evidence" value="ECO:0007669"/>
    <property type="project" value="TreeGrafter"/>
</dbReference>
<dbReference type="PANTHER" id="PTHR43539">
    <property type="entry name" value="FLAVIN-BINDING MONOOXYGENASE-LIKE PROTEIN (AFU_ORTHOLOGUE AFUA_4G09220)"/>
    <property type="match status" value="1"/>
</dbReference>
<comment type="caution">
    <text evidence="2">The sequence shown here is derived from an EMBL/GenBank/DDBJ whole genome shotgun (WGS) entry which is preliminary data.</text>
</comment>
<dbReference type="NCBIfam" id="NF040505">
    <property type="entry name" value="ArsO_flavin_mono"/>
    <property type="match status" value="1"/>
</dbReference>
<dbReference type="InterPro" id="IPR036188">
    <property type="entry name" value="FAD/NAD-bd_sf"/>
</dbReference>
<dbReference type="SUPFAM" id="SSF51905">
    <property type="entry name" value="FAD/NAD(P)-binding domain"/>
    <property type="match status" value="1"/>
</dbReference>
<dbReference type="Proteomes" id="UP000053405">
    <property type="component" value="Unassembled WGS sequence"/>
</dbReference>
<keyword evidence="1" id="KW-0560">Oxidoreductase</keyword>
<dbReference type="Gene3D" id="3.50.50.60">
    <property type="entry name" value="FAD/NAD(P)-binding domain"/>
    <property type="match status" value="1"/>
</dbReference>
<dbReference type="GO" id="GO:0050660">
    <property type="term" value="F:flavin adenine dinucleotide binding"/>
    <property type="evidence" value="ECO:0007669"/>
    <property type="project" value="TreeGrafter"/>
</dbReference>
<dbReference type="PRINTS" id="PR00469">
    <property type="entry name" value="PNDRDTASEII"/>
</dbReference>
<evidence type="ECO:0000313" key="3">
    <source>
        <dbReference type="Proteomes" id="UP000053405"/>
    </source>
</evidence>
<dbReference type="eggNOG" id="COG2072">
    <property type="taxonomic scope" value="Bacteria"/>
</dbReference>
<proteinExistence type="predicted"/>